<dbReference type="RefSeq" id="WP_274723008.1">
    <property type="nucleotide sequence ID" value="NZ_JARBFT010000009.1"/>
</dbReference>
<dbReference type="PANTHER" id="PTHR32063">
    <property type="match status" value="1"/>
</dbReference>
<keyword evidence="1" id="KW-0472">Membrane</keyword>
<accession>A0ABT5V1E2</accession>
<dbReference type="PRINTS" id="PR00702">
    <property type="entry name" value="ACRIFLAVINRP"/>
</dbReference>
<dbReference type="InterPro" id="IPR027463">
    <property type="entry name" value="AcrB_DN_DC_subdom"/>
</dbReference>
<dbReference type="Pfam" id="PF00873">
    <property type="entry name" value="ACR_tran"/>
    <property type="match status" value="1"/>
</dbReference>
<reference evidence="2 3" key="1">
    <citation type="submission" date="2023-02" db="EMBL/GenBank/DDBJ databases">
        <title>Vibrio intestini sp. nov., a close relative of Vibrio cholerae isolated from the intestine of Healthy Culter dabryi.</title>
        <authorList>
            <person name="Wu N."/>
        </authorList>
    </citation>
    <scope>NUCLEOTIDE SEQUENCE [LARGE SCALE GENOMIC DNA]</scope>
    <source>
        <strain evidence="2 3">DSL-7</strain>
    </source>
</reference>
<feature type="transmembrane region" description="Helical" evidence="1">
    <location>
        <begin position="348"/>
        <end position="366"/>
    </location>
</feature>
<feature type="transmembrane region" description="Helical" evidence="1">
    <location>
        <begin position="441"/>
        <end position="465"/>
    </location>
</feature>
<keyword evidence="1" id="KW-1133">Transmembrane helix</keyword>
<dbReference type="Gene3D" id="3.30.70.1320">
    <property type="entry name" value="Multidrug efflux transporter AcrB pore domain like"/>
    <property type="match status" value="1"/>
</dbReference>
<dbReference type="Gene3D" id="3.30.2090.10">
    <property type="entry name" value="Multidrug efflux transporter AcrB TolC docking domain, DN and DC subdomains"/>
    <property type="match status" value="2"/>
</dbReference>
<protein>
    <submittedName>
        <fullName evidence="2">Efflux RND transporter permease subunit</fullName>
    </submittedName>
</protein>
<feature type="transmembrane region" description="Helical" evidence="1">
    <location>
        <begin position="946"/>
        <end position="967"/>
    </location>
</feature>
<organism evidence="2 3">
    <name type="scientific">Vibrio chanodichtyis</name>
    <dbReference type="NCBI Taxonomy" id="3027932"/>
    <lineage>
        <taxon>Bacteria</taxon>
        <taxon>Pseudomonadati</taxon>
        <taxon>Pseudomonadota</taxon>
        <taxon>Gammaproteobacteria</taxon>
        <taxon>Vibrionales</taxon>
        <taxon>Vibrionaceae</taxon>
        <taxon>Vibrio</taxon>
    </lineage>
</organism>
<feature type="transmembrane region" description="Helical" evidence="1">
    <location>
        <begin position="477"/>
        <end position="500"/>
    </location>
</feature>
<feature type="transmembrane region" description="Helical" evidence="1">
    <location>
        <begin position="920"/>
        <end position="940"/>
    </location>
</feature>
<feature type="transmembrane region" description="Helical" evidence="1">
    <location>
        <begin position="373"/>
        <end position="394"/>
    </location>
</feature>
<comment type="caution">
    <text evidence="2">The sequence shown here is derived from an EMBL/GenBank/DDBJ whole genome shotgun (WGS) entry which is preliminary data.</text>
</comment>
<evidence type="ECO:0000313" key="2">
    <source>
        <dbReference type="EMBL" id="MDE1515389.1"/>
    </source>
</evidence>
<dbReference type="SUPFAM" id="SSF82693">
    <property type="entry name" value="Multidrug efflux transporter AcrB pore domain, PN1, PN2, PC1 and PC2 subdomains"/>
    <property type="match status" value="3"/>
</dbReference>
<dbReference type="InterPro" id="IPR001036">
    <property type="entry name" value="Acrflvin-R"/>
</dbReference>
<feature type="transmembrane region" description="Helical" evidence="1">
    <location>
        <begin position="539"/>
        <end position="561"/>
    </location>
</feature>
<keyword evidence="3" id="KW-1185">Reference proteome</keyword>
<feature type="transmembrane region" description="Helical" evidence="1">
    <location>
        <begin position="988"/>
        <end position="1010"/>
    </location>
</feature>
<feature type="transmembrane region" description="Helical" evidence="1">
    <location>
        <begin position="20"/>
        <end position="38"/>
    </location>
</feature>
<dbReference type="SUPFAM" id="SSF82714">
    <property type="entry name" value="Multidrug efflux transporter AcrB TolC docking domain, DN and DC subdomains"/>
    <property type="match status" value="2"/>
</dbReference>
<keyword evidence="1" id="KW-0812">Transmembrane</keyword>
<dbReference type="Proteomes" id="UP001216189">
    <property type="component" value="Unassembled WGS sequence"/>
</dbReference>
<name>A0ABT5V1E2_9VIBR</name>
<proteinExistence type="predicted"/>
<dbReference type="PANTHER" id="PTHR32063:SF16">
    <property type="entry name" value="CATION EFFLUX SYSTEM (ACRB_ACRD_ACRF FAMILY)"/>
    <property type="match status" value="1"/>
</dbReference>
<sequence length="1053" mass="115624">MQTRLGIAGRIAAAFQHSAMTPLLALVGLLMGLFAIIITPKEEEPQIDVTFADIYIPFPGASPREVESLVTTPAEQVISAIEGIDKIYSFSQHDGAVIVAIFKIGVSRNDAVVRIYNQLYSNKDWMPRGVGVGEPIIKPRGIEDVPIIAITLADKTGHFNQQQLTQVAHGLETELKRITGTRDIYTIGGQNTIVDVRLDPTKMNSFGITIDQLNLHLPTANQSSTMLRLTHDNQAFPLKIGQFLTHIDQVKQLVIGVHQGKPVYLADVASVSFGINTPTQHVWTGDRDGIHPAVTIAVAKKNGENAVQVAKAVEARLVSLENQLIPQGIEVEITRDYGQTAADKSNTLIGKLAFATTAVVVLVLLTMGWRESIVVGMAIMVTLMITLFASWAWGFTLNRVSLFALIFSIGILVDDAIVVVENIHRHMAFGKHRLAELIPSAVDEVGGPTILATLTVIAALLPMAFVSGLMGPYMSPIPINASIGMLISLAVAFVLSPWLARKLLKAVNHPQQGRATDSLFHKIMSPFVTAPKQRRNRRFLLLTILALIIGSILLPILQVVVLKMLPFDNKSEFQIVLDMPEGSALEKTQRVLFEMGAALNQVPEVRDYQIYAGTAAPINFNGLVRHYFMRNQSHQGDIQVNLLGRKQRHRDSHTIARQLRPQLNQIAQRFGGKVKVVEVPPGPPVWSPILAEVYGPTTEIRHAAARQVREIFLQTQDIVDVDIYLPELHQQWQVVIDRSKAALWQVPYASIVDALATAIGGKPITYLHSEHSKYPIPIQIQAAETAKVRLEQVLNMKVSSQTGDAYRLSDLVEVRQTGMDDYLVHKNLVPMVMVVGDMAGELDSPLYGMFAIGHALDQQMGLDQYYTQQPDGLSAIAVAWDGEWTVTYETFRDMGIAYAVGMLLIYLLVVAQFKSYIVPLIIMAPIPLTIIGVMPGHALLGAQFTATSMIGMIALAGIIVRNSILLVDFINQQFELGSELSEAVIQSAAVRAKPIMLTGFAAMIGALFILDDPIFNGLAISLIFGIFVSTLLTLVVIPVLYYVVMQQRLARNK</sequence>
<dbReference type="EMBL" id="JARBFT010000009">
    <property type="protein sequence ID" value="MDE1515389.1"/>
    <property type="molecule type" value="Genomic_DNA"/>
</dbReference>
<evidence type="ECO:0000256" key="1">
    <source>
        <dbReference type="SAM" id="Phobius"/>
    </source>
</evidence>
<dbReference type="Gene3D" id="3.30.70.1430">
    <property type="entry name" value="Multidrug efflux transporter AcrB pore domain"/>
    <property type="match status" value="2"/>
</dbReference>
<feature type="transmembrane region" description="Helical" evidence="1">
    <location>
        <begin position="1022"/>
        <end position="1044"/>
    </location>
</feature>
<dbReference type="Gene3D" id="1.20.1640.10">
    <property type="entry name" value="Multidrug efflux transporter AcrB transmembrane domain"/>
    <property type="match status" value="2"/>
</dbReference>
<evidence type="ECO:0000313" key="3">
    <source>
        <dbReference type="Proteomes" id="UP001216189"/>
    </source>
</evidence>
<dbReference type="SUPFAM" id="SSF82866">
    <property type="entry name" value="Multidrug efflux transporter AcrB transmembrane domain"/>
    <property type="match status" value="2"/>
</dbReference>
<gene>
    <name evidence="2" type="ORF">PUN32_10245</name>
</gene>
<feature type="transmembrane region" description="Helical" evidence="1">
    <location>
        <begin position="400"/>
        <end position="420"/>
    </location>
</feature>
<dbReference type="Gene3D" id="3.30.70.1440">
    <property type="entry name" value="Multidrug efflux transporter AcrB pore domain"/>
    <property type="match status" value="1"/>
</dbReference>
<feature type="transmembrane region" description="Helical" evidence="1">
    <location>
        <begin position="895"/>
        <end position="913"/>
    </location>
</feature>